<dbReference type="AlphaFoldDB" id="A0A564YBQ9"/>
<proteinExistence type="predicted"/>
<keyword evidence="6" id="KW-0805">Transcription regulation</keyword>
<dbReference type="GO" id="GO:0035097">
    <property type="term" value="C:histone methyltransferase complex"/>
    <property type="evidence" value="ECO:0007669"/>
    <property type="project" value="TreeGrafter"/>
</dbReference>
<evidence type="ECO:0000256" key="9">
    <source>
        <dbReference type="ARBA" id="ARBA00023242"/>
    </source>
</evidence>
<reference evidence="11 12" key="1">
    <citation type="submission" date="2019-07" db="EMBL/GenBank/DDBJ databases">
        <authorList>
            <person name="Jastrzebski P J."/>
            <person name="Paukszto L."/>
            <person name="Jastrzebski P J."/>
        </authorList>
    </citation>
    <scope>NUCLEOTIDE SEQUENCE [LARGE SCALE GENOMIC DNA]</scope>
    <source>
        <strain evidence="11 12">WMS-il1</strain>
    </source>
</reference>
<evidence type="ECO:0000313" key="12">
    <source>
        <dbReference type="Proteomes" id="UP000321570"/>
    </source>
</evidence>
<dbReference type="GO" id="GO:0000785">
    <property type="term" value="C:chromatin"/>
    <property type="evidence" value="ECO:0007669"/>
    <property type="project" value="TreeGrafter"/>
</dbReference>
<dbReference type="GO" id="GO:0003682">
    <property type="term" value="F:chromatin binding"/>
    <property type="evidence" value="ECO:0007669"/>
    <property type="project" value="TreeGrafter"/>
</dbReference>
<dbReference type="PANTHER" id="PTHR12693">
    <property type="entry name" value="MENIN"/>
    <property type="match status" value="1"/>
</dbReference>
<organism evidence="11 12">
    <name type="scientific">Hymenolepis diminuta</name>
    <name type="common">Rat tapeworm</name>
    <dbReference type="NCBI Taxonomy" id="6216"/>
    <lineage>
        <taxon>Eukaryota</taxon>
        <taxon>Metazoa</taxon>
        <taxon>Spiralia</taxon>
        <taxon>Lophotrochozoa</taxon>
        <taxon>Platyhelminthes</taxon>
        <taxon>Cestoda</taxon>
        <taxon>Eucestoda</taxon>
        <taxon>Cyclophyllidea</taxon>
        <taxon>Hymenolepididae</taxon>
        <taxon>Hymenolepis</taxon>
    </lineage>
</organism>
<dbReference type="EMBL" id="CABIJS010000144">
    <property type="protein sequence ID" value="VUZ44690.1"/>
    <property type="molecule type" value="Genomic_DNA"/>
</dbReference>
<evidence type="ECO:0000256" key="3">
    <source>
        <dbReference type="ARBA" id="ARBA00022491"/>
    </source>
</evidence>
<feature type="region of interest" description="Disordered" evidence="10">
    <location>
        <begin position="71"/>
        <end position="154"/>
    </location>
</feature>
<evidence type="ECO:0000256" key="6">
    <source>
        <dbReference type="ARBA" id="ARBA00023015"/>
    </source>
</evidence>
<keyword evidence="8" id="KW-0804">Transcription</keyword>
<dbReference type="GO" id="GO:0045786">
    <property type="term" value="P:negative regulation of cell cycle"/>
    <property type="evidence" value="ECO:0007669"/>
    <property type="project" value="TreeGrafter"/>
</dbReference>
<name>A0A564YBQ9_HYMDI</name>
<gene>
    <name evidence="11" type="ORF">WMSIL1_LOCUS4764</name>
</gene>
<dbReference type="GO" id="GO:0006325">
    <property type="term" value="P:chromatin organization"/>
    <property type="evidence" value="ECO:0007669"/>
    <property type="project" value="UniProtKB-KW"/>
</dbReference>
<dbReference type="PANTHER" id="PTHR12693:SF3">
    <property type="entry name" value="MENIN"/>
    <property type="match status" value="1"/>
</dbReference>
<evidence type="ECO:0000313" key="11">
    <source>
        <dbReference type="EMBL" id="VUZ44690.1"/>
    </source>
</evidence>
<dbReference type="GO" id="GO:0006357">
    <property type="term" value="P:regulation of transcription by RNA polymerase II"/>
    <property type="evidence" value="ECO:0007669"/>
    <property type="project" value="TreeGrafter"/>
</dbReference>
<evidence type="ECO:0000256" key="5">
    <source>
        <dbReference type="ARBA" id="ARBA00022853"/>
    </source>
</evidence>
<keyword evidence="7" id="KW-0238">DNA-binding</keyword>
<dbReference type="GO" id="GO:0000976">
    <property type="term" value="F:transcription cis-regulatory region binding"/>
    <property type="evidence" value="ECO:0007669"/>
    <property type="project" value="TreeGrafter"/>
</dbReference>
<evidence type="ECO:0000256" key="8">
    <source>
        <dbReference type="ARBA" id="ARBA00023163"/>
    </source>
</evidence>
<sequence length="272" mass="30305">MTLRSSTNTSMRTWRRYFPLVSVDSVVTLFEEMLQTNHSMESFPPSNSLEPNIAFASIILGYIESHITRDPSVSLSSDTSLSTLSTRKRPSSSNLRSSRAAKRMTVRVLSPAPSPVEVPSPDGLLTVQEDDARSSVSMPPSDRQSASSPMSVVMESPKPVFPTLKFEDAEQLYQRFYEMIVHDPKLSALCRHPADSVTGASTKLPIPQSSNRDLIRVVCDAICSHLSSSLRIRERIGHAQSIYSLLKCESFRHLHDSFKYYSGRIYIGSSTN</sequence>
<keyword evidence="12" id="KW-1185">Reference proteome</keyword>
<keyword evidence="3" id="KW-0678">Repressor</keyword>
<evidence type="ECO:0000256" key="7">
    <source>
        <dbReference type="ARBA" id="ARBA00023125"/>
    </source>
</evidence>
<protein>
    <recommendedName>
        <fullName evidence="2">Menin</fullName>
    </recommendedName>
</protein>
<feature type="compositionally biased region" description="Polar residues" evidence="10">
    <location>
        <begin position="134"/>
        <end position="150"/>
    </location>
</feature>
<dbReference type="GO" id="GO:0000403">
    <property type="term" value="F:Y-form DNA binding"/>
    <property type="evidence" value="ECO:0007669"/>
    <property type="project" value="TreeGrafter"/>
</dbReference>
<dbReference type="GO" id="GO:0008285">
    <property type="term" value="P:negative regulation of cell population proliferation"/>
    <property type="evidence" value="ECO:0007669"/>
    <property type="project" value="TreeGrafter"/>
</dbReference>
<dbReference type="InterPro" id="IPR007747">
    <property type="entry name" value="Menin"/>
</dbReference>
<comment type="subcellular location">
    <subcellularLocation>
        <location evidence="1">Nucleus</location>
    </subcellularLocation>
</comment>
<keyword evidence="4" id="KW-0597">Phosphoprotein</keyword>
<evidence type="ECO:0000256" key="4">
    <source>
        <dbReference type="ARBA" id="ARBA00022553"/>
    </source>
</evidence>
<evidence type="ECO:0000256" key="10">
    <source>
        <dbReference type="SAM" id="MobiDB-lite"/>
    </source>
</evidence>
<evidence type="ECO:0000256" key="2">
    <source>
        <dbReference type="ARBA" id="ARBA00021162"/>
    </source>
</evidence>
<evidence type="ECO:0000256" key="1">
    <source>
        <dbReference type="ARBA" id="ARBA00004123"/>
    </source>
</evidence>
<feature type="compositionally biased region" description="Low complexity" evidence="10">
    <location>
        <begin position="71"/>
        <end position="85"/>
    </location>
</feature>
<keyword evidence="5" id="KW-0156">Chromatin regulator</keyword>
<keyword evidence="9" id="KW-0539">Nucleus</keyword>
<accession>A0A564YBQ9</accession>
<dbReference type="Proteomes" id="UP000321570">
    <property type="component" value="Unassembled WGS sequence"/>
</dbReference>